<comment type="caution">
    <text evidence="10">The sequence shown here is derived from an EMBL/GenBank/DDBJ whole genome shotgun (WGS) entry which is preliminary data.</text>
</comment>
<dbReference type="PROSITE" id="PS50146">
    <property type="entry name" value="DAGK"/>
    <property type="match status" value="1"/>
</dbReference>
<evidence type="ECO:0000256" key="2">
    <source>
        <dbReference type="ARBA" id="ARBA00022679"/>
    </source>
</evidence>
<keyword evidence="5" id="KW-0067">ATP-binding</keyword>
<dbReference type="Pfam" id="PF19279">
    <property type="entry name" value="YegS_C"/>
    <property type="match status" value="1"/>
</dbReference>
<evidence type="ECO:0000313" key="10">
    <source>
        <dbReference type="EMBL" id="KAG5278889.1"/>
    </source>
</evidence>
<comment type="subcellular location">
    <subcellularLocation>
        <location evidence="1">Endomembrane system</location>
    </subcellularLocation>
</comment>
<gene>
    <name evidence="10" type="ORF">AALO_G00103850</name>
</gene>
<keyword evidence="2" id="KW-0808">Transferase</keyword>
<feature type="region of interest" description="Disordered" evidence="8">
    <location>
        <begin position="491"/>
        <end position="517"/>
    </location>
</feature>
<dbReference type="GO" id="GO:0046512">
    <property type="term" value="P:sphingosine biosynthetic process"/>
    <property type="evidence" value="ECO:0007669"/>
    <property type="project" value="TreeGrafter"/>
</dbReference>
<accession>A0AAV6GWS6</accession>
<dbReference type="AlphaFoldDB" id="A0AAV6GWS6"/>
<evidence type="ECO:0000313" key="11">
    <source>
        <dbReference type="Proteomes" id="UP000823561"/>
    </source>
</evidence>
<dbReference type="SUPFAM" id="SSF111331">
    <property type="entry name" value="NAD kinase/diacylglycerol kinase-like"/>
    <property type="match status" value="1"/>
</dbReference>
<dbReference type="GO" id="GO:0016020">
    <property type="term" value="C:membrane"/>
    <property type="evidence" value="ECO:0007669"/>
    <property type="project" value="TreeGrafter"/>
</dbReference>
<dbReference type="EMBL" id="JADWDJ010000007">
    <property type="protein sequence ID" value="KAG5278889.1"/>
    <property type="molecule type" value="Genomic_DNA"/>
</dbReference>
<dbReference type="EC" id="2.7.1.91" evidence="7"/>
<dbReference type="Pfam" id="PF00781">
    <property type="entry name" value="DAGK_cat"/>
    <property type="match status" value="1"/>
</dbReference>
<feature type="compositionally biased region" description="Low complexity" evidence="8">
    <location>
        <begin position="447"/>
        <end position="460"/>
    </location>
</feature>
<dbReference type="PANTHER" id="PTHR12358">
    <property type="entry name" value="SPHINGOSINE KINASE"/>
    <property type="match status" value="1"/>
</dbReference>
<feature type="compositionally biased region" description="Polar residues" evidence="8">
    <location>
        <begin position="430"/>
        <end position="446"/>
    </location>
</feature>
<name>A0AAV6GWS6_9TELE</name>
<organism evidence="10 11">
    <name type="scientific">Alosa alosa</name>
    <name type="common">allis shad</name>
    <dbReference type="NCBI Taxonomy" id="278164"/>
    <lineage>
        <taxon>Eukaryota</taxon>
        <taxon>Metazoa</taxon>
        <taxon>Chordata</taxon>
        <taxon>Craniata</taxon>
        <taxon>Vertebrata</taxon>
        <taxon>Euteleostomi</taxon>
        <taxon>Actinopterygii</taxon>
        <taxon>Neopterygii</taxon>
        <taxon>Teleostei</taxon>
        <taxon>Clupei</taxon>
        <taxon>Clupeiformes</taxon>
        <taxon>Clupeoidei</taxon>
        <taxon>Clupeidae</taxon>
        <taxon>Alosa</taxon>
    </lineage>
</organism>
<dbReference type="GO" id="GO:0008481">
    <property type="term" value="F:sphingosine kinase activity"/>
    <property type="evidence" value="ECO:0007669"/>
    <property type="project" value="UniProtKB-EC"/>
</dbReference>
<evidence type="ECO:0000256" key="8">
    <source>
        <dbReference type="SAM" id="MobiDB-lite"/>
    </source>
</evidence>
<dbReference type="InterPro" id="IPR045540">
    <property type="entry name" value="YegS/DAGK_C"/>
</dbReference>
<dbReference type="GO" id="GO:0005524">
    <property type="term" value="F:ATP binding"/>
    <property type="evidence" value="ECO:0007669"/>
    <property type="project" value="UniProtKB-KW"/>
</dbReference>
<dbReference type="PANTHER" id="PTHR12358:SF47">
    <property type="entry name" value="SPHINGOSINE KINASE 1"/>
    <property type="match status" value="1"/>
</dbReference>
<dbReference type="InterPro" id="IPR001206">
    <property type="entry name" value="Diacylglycerol_kinase_cat_dom"/>
</dbReference>
<dbReference type="Gene3D" id="3.40.50.10330">
    <property type="entry name" value="Probable inorganic polyphosphate/atp-NAD kinase, domain 1"/>
    <property type="match status" value="1"/>
</dbReference>
<keyword evidence="11" id="KW-1185">Reference proteome</keyword>
<evidence type="ECO:0000256" key="1">
    <source>
        <dbReference type="ARBA" id="ARBA00004308"/>
    </source>
</evidence>
<dbReference type="GO" id="GO:0043066">
    <property type="term" value="P:negative regulation of apoptotic process"/>
    <property type="evidence" value="ECO:0007669"/>
    <property type="project" value="TreeGrafter"/>
</dbReference>
<evidence type="ECO:0000256" key="3">
    <source>
        <dbReference type="ARBA" id="ARBA00022741"/>
    </source>
</evidence>
<dbReference type="GO" id="GO:0012505">
    <property type="term" value="C:endomembrane system"/>
    <property type="evidence" value="ECO:0007669"/>
    <property type="project" value="UniProtKB-SubCell"/>
</dbReference>
<dbReference type="GO" id="GO:0005737">
    <property type="term" value="C:cytoplasm"/>
    <property type="evidence" value="ECO:0007669"/>
    <property type="project" value="UniProtKB-ARBA"/>
</dbReference>
<proteinExistence type="predicted"/>
<evidence type="ECO:0000256" key="4">
    <source>
        <dbReference type="ARBA" id="ARBA00022777"/>
    </source>
</evidence>
<protein>
    <recommendedName>
        <fullName evidence="7">sphingosine kinase</fullName>
        <ecNumber evidence="7">2.7.1.91</ecNumber>
    </recommendedName>
</protein>
<evidence type="ECO:0000256" key="7">
    <source>
        <dbReference type="ARBA" id="ARBA00044037"/>
    </source>
</evidence>
<feature type="non-terminal residue" evidence="10">
    <location>
        <position position="1"/>
    </location>
</feature>
<dbReference type="InterPro" id="IPR016064">
    <property type="entry name" value="NAD/diacylglycerol_kinase_sf"/>
</dbReference>
<keyword evidence="3" id="KW-0547">Nucleotide-binding</keyword>
<evidence type="ECO:0000259" key="9">
    <source>
        <dbReference type="PROSITE" id="PS50146"/>
    </source>
</evidence>
<dbReference type="FunFam" id="3.40.50.10330:FF:000005">
    <property type="entry name" value="Sphingosine kinase 2"/>
    <property type="match status" value="1"/>
</dbReference>
<dbReference type="SMART" id="SM00046">
    <property type="entry name" value="DAGKc"/>
    <property type="match status" value="1"/>
</dbReference>
<dbReference type="GO" id="GO:0071363">
    <property type="term" value="P:cellular response to growth factor stimulus"/>
    <property type="evidence" value="ECO:0007669"/>
    <property type="project" value="TreeGrafter"/>
</dbReference>
<keyword evidence="6" id="KW-0472">Membrane</keyword>
<evidence type="ECO:0000256" key="6">
    <source>
        <dbReference type="ARBA" id="ARBA00023136"/>
    </source>
</evidence>
<feature type="domain" description="DAGKc" evidence="9">
    <location>
        <begin position="215"/>
        <end position="362"/>
    </location>
</feature>
<feature type="region of interest" description="Disordered" evidence="8">
    <location>
        <begin position="430"/>
        <end position="460"/>
    </location>
</feature>
<keyword evidence="4" id="KW-0418">Kinase</keyword>
<dbReference type="InterPro" id="IPR050187">
    <property type="entry name" value="Lipid_Phosphate_FormReg"/>
</dbReference>
<dbReference type="Gene3D" id="2.60.200.40">
    <property type="match status" value="1"/>
</dbReference>
<dbReference type="Proteomes" id="UP000823561">
    <property type="component" value="Chromosome 7"/>
</dbReference>
<evidence type="ECO:0000256" key="5">
    <source>
        <dbReference type="ARBA" id="ARBA00022840"/>
    </source>
</evidence>
<reference evidence="10" key="1">
    <citation type="submission" date="2020-10" db="EMBL/GenBank/DDBJ databases">
        <title>Chromosome-scale genome assembly of the Allis shad, Alosa alosa.</title>
        <authorList>
            <person name="Margot Z."/>
            <person name="Christophe K."/>
            <person name="Cabau C."/>
            <person name="Louis A."/>
            <person name="Berthelot C."/>
            <person name="Parey E."/>
            <person name="Roest Crollius H."/>
            <person name="Montfort J."/>
            <person name="Robinson-Rechavi M."/>
            <person name="Bucao C."/>
            <person name="Bouchez O."/>
            <person name="Gislard M."/>
            <person name="Lluch J."/>
            <person name="Milhes M."/>
            <person name="Lampietro C."/>
            <person name="Lopez Roques C."/>
            <person name="Donnadieu C."/>
            <person name="Braasch I."/>
            <person name="Desvignes T."/>
            <person name="Postlethwait J."/>
            <person name="Bobe J."/>
            <person name="Guiguen Y."/>
        </authorList>
    </citation>
    <scope>NUCLEOTIDE SEQUENCE</scope>
    <source>
        <strain evidence="10">M-15738</strain>
        <tissue evidence="10">Blood</tissue>
    </source>
</reference>
<sequence length="645" mass="70282">VLPLGFKTVQRGTPVSAAVESVRQTDAVCSSLVRLPTQPVYVCVPLKHPQAGLRIAPGLRPPERMDEKRDEPNLSYRNGISQIQLYGEFTTKASRKVRYAVSLTERDLTVQKITSAPAGRSKVVFNLRDCVGCRAFKPDDNTDVGAYFSAYFYPFKKRWMSSGVARQRTEQCFRVASGLDPHLNLEEAQRWARAISEGSAHQRPQRNGVVYSEVCRPCKVLLLLNPHSGKGQALSLFTGHVQRMLHEASIPHTLVVTERQNHARELVREADLTKWDALVIMSGDGLLFEVVNGLMEREDWEEAIQTPLGILPGGSGNALAASIHHYAGSQPVSSEELLVSCGFLLCKGLVTRLDLTSVCLGSAPQPQRLFSFLSLAWGFVADVDIESEKYRHVGAARFTVGTLVRLASLRVYQGKLAYLPAEAAAAASTSTDTPLCPASSSTTSEVPSAHTHPHPTSSSPHGFCSSLVCRSSRASPGQNVTHTFHNYCNSNNASKAKRGRDRPPLAPALGRGRAPDSLLVPLDQPVPSDWTVVPEEDFVLVLAMYQSHLSEDLQAAPDSTLEDGLIHLFYIKAGISRATLLRLFLAMEKGAHVDASCPHLVHAKVRALRLEPYSAKGTITVDGELVDYGPVQAQVHGSLARLIAS</sequence>
<dbReference type="InterPro" id="IPR017438">
    <property type="entry name" value="ATP-NAD_kinase_N"/>
</dbReference>